<evidence type="ECO:0000256" key="2">
    <source>
        <dbReference type="SAM" id="MobiDB-lite"/>
    </source>
</evidence>
<dbReference type="InterPro" id="IPR003173">
    <property type="entry name" value="PC4_C"/>
</dbReference>
<dbReference type="AlphaFoldDB" id="A0ABD1H009"/>
<feature type="compositionally biased region" description="Polar residues" evidence="2">
    <location>
        <begin position="308"/>
        <end position="323"/>
    </location>
</feature>
<dbReference type="InterPro" id="IPR009044">
    <property type="entry name" value="ssDNA-bd_transcriptional_reg"/>
</dbReference>
<dbReference type="GO" id="GO:0008270">
    <property type="term" value="F:zinc ion binding"/>
    <property type="evidence" value="ECO:0007669"/>
    <property type="project" value="UniProtKB-KW"/>
</dbReference>
<keyword evidence="1" id="KW-0863">Zinc-finger</keyword>
<feature type="region of interest" description="Disordered" evidence="2">
    <location>
        <begin position="308"/>
        <end position="329"/>
    </location>
</feature>
<keyword evidence="6" id="KW-1185">Reference proteome</keyword>
<dbReference type="InterPro" id="IPR036875">
    <property type="entry name" value="Znf_CCHC_sf"/>
</dbReference>
<dbReference type="SUPFAM" id="SSF57756">
    <property type="entry name" value="Retrovirus zinc finger-like domains"/>
    <property type="match status" value="1"/>
</dbReference>
<feature type="domain" description="CCHC-type" evidence="3">
    <location>
        <begin position="598"/>
        <end position="613"/>
    </location>
</feature>
<protein>
    <submittedName>
        <fullName evidence="5">Uncharacterized protein</fullName>
    </submittedName>
</protein>
<gene>
    <name evidence="5" type="ORF">AAHA92_17807</name>
</gene>
<evidence type="ECO:0000256" key="1">
    <source>
        <dbReference type="PROSITE-ProRule" id="PRU00047"/>
    </source>
</evidence>
<dbReference type="EMBL" id="JBEAFC010000007">
    <property type="protein sequence ID" value="KAL1549742.1"/>
    <property type="molecule type" value="Genomic_DNA"/>
</dbReference>
<keyword evidence="1" id="KW-0862">Zinc</keyword>
<dbReference type="Pfam" id="PF08766">
    <property type="entry name" value="DEK_C"/>
    <property type="match status" value="1"/>
</dbReference>
<dbReference type="InterPro" id="IPR014876">
    <property type="entry name" value="DEK_C"/>
</dbReference>
<accession>A0ABD1H009</accession>
<dbReference type="SUPFAM" id="SSF54447">
    <property type="entry name" value="ssDNA-binding transcriptional regulator domain"/>
    <property type="match status" value="1"/>
</dbReference>
<dbReference type="PANTHER" id="PTHR47592">
    <property type="entry name" value="PBF68 PROTEIN"/>
    <property type="match status" value="1"/>
</dbReference>
<dbReference type="InterPro" id="IPR001878">
    <property type="entry name" value="Znf_CCHC"/>
</dbReference>
<reference evidence="5 6" key="1">
    <citation type="submission" date="2024-06" db="EMBL/GenBank/DDBJ databases">
        <title>A chromosome level genome sequence of Diviner's sage (Salvia divinorum).</title>
        <authorList>
            <person name="Ford S.A."/>
            <person name="Ro D.-K."/>
            <person name="Ness R.W."/>
            <person name="Phillips M.A."/>
        </authorList>
    </citation>
    <scope>NUCLEOTIDE SEQUENCE [LARGE SCALE GENOMIC DNA]</scope>
    <source>
        <strain evidence="5">SAF-2024a</strain>
        <tissue evidence="5">Leaf</tissue>
    </source>
</reference>
<dbReference type="PROSITE" id="PS50158">
    <property type="entry name" value="ZF_CCHC"/>
    <property type="match status" value="2"/>
</dbReference>
<dbReference type="Gene3D" id="2.30.31.10">
    <property type="entry name" value="Transcriptional Coactivator Pc4, Chain A"/>
    <property type="match status" value="1"/>
</dbReference>
<dbReference type="Gene3D" id="4.10.60.10">
    <property type="entry name" value="Zinc finger, CCHC-type"/>
    <property type="match status" value="1"/>
</dbReference>
<sequence>MGGENSNAAKRAQIEETVLKILRASELETVTEYGVRSAAAEQLGFHLSGLDHRLLVRQLVDSFLLSTAAEILRTNSINRISDSDKGAVYHFQQRRTDVDAVSGANYDGKIICKLSDNRRVTVHDFMGATVISIRDFYVQNGSLLPVRGGSSGISLTSSQWSSFRNSVPSVEEAIVRMQSRLSRSGAVTRQSEADMTNQLTDVTSEKSQTAIGVSNLASAIHLPGKRKRNQSEPVMRNSASGPVEKGPAHTTISNLVSTVRPHNNSEQTEVDTSNALIASISQEHILAEKAQEAPGTCGTTATSSYQEQIPSCRTEGASQNSTLLPPIPNQLDSTAALSPNDVGVSTLVPSFSSRRHSHHTAIAIPPEQLIPIQPVRFDGRNYHSWKIQMEMLLTQLSIAYVLFERCPDISLNPEASFEEMVGAKAALQRWITDDYLCRNNILNSLCDSLFQLYSQKSSSAGELWEELKAVYNEDFGNQRSQINKYINFQMVDGVPIFDQIQELHKIADSIIASGTWIDEYFHISVIVSKLPPSWKELRLKLMQEEFLTLNMLMHRLQVEADSHNFFNKEANSKKGRHVTEPKHDQRHRMKKDENKRACFTCGREGHISKYCPDRKFEPCDKSKDKENGFLSSCTGTKMDAADKRACSICGKDGHVSMNCRNRKLEPCAKSNGEVKQIPVSTYRLQNG</sequence>
<evidence type="ECO:0000313" key="6">
    <source>
        <dbReference type="Proteomes" id="UP001567538"/>
    </source>
</evidence>
<feature type="domain" description="DEK-C" evidence="4">
    <location>
        <begin position="8"/>
        <end position="65"/>
    </location>
</feature>
<dbReference type="Proteomes" id="UP001567538">
    <property type="component" value="Unassembled WGS sequence"/>
</dbReference>
<dbReference type="SMART" id="SM00343">
    <property type="entry name" value="ZnF_C2HC"/>
    <property type="match status" value="2"/>
</dbReference>
<name>A0ABD1H009_SALDI</name>
<dbReference type="Pfam" id="PF02229">
    <property type="entry name" value="PC4"/>
    <property type="match status" value="1"/>
</dbReference>
<proteinExistence type="predicted"/>
<dbReference type="Pfam" id="PF14223">
    <property type="entry name" value="Retrotran_gag_2"/>
    <property type="match status" value="1"/>
</dbReference>
<dbReference type="Pfam" id="PF00098">
    <property type="entry name" value="zf-CCHC"/>
    <property type="match status" value="1"/>
</dbReference>
<feature type="region of interest" description="Disordered" evidence="2">
    <location>
        <begin position="223"/>
        <end position="249"/>
    </location>
</feature>
<organism evidence="5 6">
    <name type="scientific">Salvia divinorum</name>
    <name type="common">Maria pastora</name>
    <name type="synonym">Diviner's sage</name>
    <dbReference type="NCBI Taxonomy" id="28513"/>
    <lineage>
        <taxon>Eukaryota</taxon>
        <taxon>Viridiplantae</taxon>
        <taxon>Streptophyta</taxon>
        <taxon>Embryophyta</taxon>
        <taxon>Tracheophyta</taxon>
        <taxon>Spermatophyta</taxon>
        <taxon>Magnoliopsida</taxon>
        <taxon>eudicotyledons</taxon>
        <taxon>Gunneridae</taxon>
        <taxon>Pentapetalae</taxon>
        <taxon>asterids</taxon>
        <taxon>lamiids</taxon>
        <taxon>Lamiales</taxon>
        <taxon>Lamiaceae</taxon>
        <taxon>Nepetoideae</taxon>
        <taxon>Mentheae</taxon>
        <taxon>Salviinae</taxon>
        <taxon>Salvia</taxon>
        <taxon>Salvia subgen. Calosphace</taxon>
    </lineage>
</organism>
<evidence type="ECO:0000259" key="3">
    <source>
        <dbReference type="PROSITE" id="PS50158"/>
    </source>
</evidence>
<feature type="domain" description="CCHC-type" evidence="3">
    <location>
        <begin position="646"/>
        <end position="661"/>
    </location>
</feature>
<comment type="caution">
    <text evidence="5">The sequence shown here is derived from an EMBL/GenBank/DDBJ whole genome shotgun (WGS) entry which is preliminary data.</text>
</comment>
<evidence type="ECO:0000313" key="5">
    <source>
        <dbReference type="EMBL" id="KAL1549742.1"/>
    </source>
</evidence>
<evidence type="ECO:0000259" key="4">
    <source>
        <dbReference type="PROSITE" id="PS51998"/>
    </source>
</evidence>
<dbReference type="PROSITE" id="PS51998">
    <property type="entry name" value="DEK_C"/>
    <property type="match status" value="1"/>
</dbReference>
<keyword evidence="1" id="KW-0479">Metal-binding</keyword>
<dbReference type="PANTHER" id="PTHR47592:SF6">
    <property type="entry name" value="PBF68 PROTEIN"/>
    <property type="match status" value="1"/>
</dbReference>